<keyword evidence="3" id="KW-1185">Reference proteome</keyword>
<dbReference type="RefSeq" id="WP_235310110.1">
    <property type="nucleotide sequence ID" value="NZ_JAKGAS010000001.1"/>
</dbReference>
<keyword evidence="1" id="KW-0812">Transmembrane</keyword>
<feature type="transmembrane region" description="Helical" evidence="1">
    <location>
        <begin position="46"/>
        <end position="63"/>
    </location>
</feature>
<reference evidence="2 3" key="1">
    <citation type="submission" date="2022-01" db="EMBL/GenBank/DDBJ databases">
        <title>Paraglaciecola sp. G1-23.</title>
        <authorList>
            <person name="Jin M.S."/>
            <person name="Han D.M."/>
            <person name="Kim H.M."/>
            <person name="Jeon C.O."/>
        </authorList>
    </citation>
    <scope>NUCLEOTIDE SEQUENCE [LARGE SCALE GENOMIC DNA]</scope>
    <source>
        <strain evidence="2 3">G1-23</strain>
    </source>
</reference>
<protein>
    <submittedName>
        <fullName evidence="2">Uncharacterized protein</fullName>
    </submittedName>
</protein>
<evidence type="ECO:0000313" key="3">
    <source>
        <dbReference type="Proteomes" id="UP001521137"/>
    </source>
</evidence>
<sequence>MSRLNTQDKLPLNLRILIGVVAIPSLVLAGMLGVMTFNGQFQEISIFEWIYSIAGFVALYIAVTGKRLF</sequence>
<keyword evidence="1" id="KW-1133">Transmembrane helix</keyword>
<gene>
    <name evidence="2" type="ORF">L0668_00550</name>
</gene>
<evidence type="ECO:0000313" key="2">
    <source>
        <dbReference type="EMBL" id="MCF2946581.1"/>
    </source>
</evidence>
<feature type="transmembrane region" description="Helical" evidence="1">
    <location>
        <begin position="12"/>
        <end position="34"/>
    </location>
</feature>
<comment type="caution">
    <text evidence="2">The sequence shown here is derived from an EMBL/GenBank/DDBJ whole genome shotgun (WGS) entry which is preliminary data.</text>
</comment>
<dbReference type="EMBL" id="JAKGAS010000001">
    <property type="protein sequence ID" value="MCF2946581.1"/>
    <property type="molecule type" value="Genomic_DNA"/>
</dbReference>
<accession>A0ABS9D144</accession>
<keyword evidence="1" id="KW-0472">Membrane</keyword>
<evidence type="ECO:0000256" key="1">
    <source>
        <dbReference type="SAM" id="Phobius"/>
    </source>
</evidence>
<organism evidence="2 3">
    <name type="scientific">Paraglaciecola algarum</name>
    <dbReference type="NCBI Taxonomy" id="3050085"/>
    <lineage>
        <taxon>Bacteria</taxon>
        <taxon>Pseudomonadati</taxon>
        <taxon>Pseudomonadota</taxon>
        <taxon>Gammaproteobacteria</taxon>
        <taxon>Alteromonadales</taxon>
        <taxon>Alteromonadaceae</taxon>
        <taxon>Paraglaciecola</taxon>
    </lineage>
</organism>
<dbReference type="Proteomes" id="UP001521137">
    <property type="component" value="Unassembled WGS sequence"/>
</dbReference>
<proteinExistence type="predicted"/>
<name>A0ABS9D144_9ALTE</name>